<evidence type="ECO:0000313" key="3">
    <source>
        <dbReference type="Proteomes" id="UP000000321"/>
    </source>
</evidence>
<accession>Q1YEC6</accession>
<reference evidence="2 3" key="1">
    <citation type="journal article" date="2008" name="Appl. Environ. Microbiol.">
        <title>Genomic insights into Mn(II) oxidation by the marine alphaproteobacterium Aurantimonas sp. strain SI85-9A1.</title>
        <authorList>
            <person name="Dick G.J."/>
            <person name="Podell S."/>
            <person name="Johnson H.A."/>
            <person name="Rivera-Espinoza Y."/>
            <person name="Bernier-Latmani R."/>
            <person name="McCarthy J.K."/>
            <person name="Torpey J.W."/>
            <person name="Clement B.G."/>
            <person name="Gaasterland T."/>
            <person name="Tebo B.M."/>
        </authorList>
    </citation>
    <scope>NUCLEOTIDE SEQUENCE [LARGE SCALE GENOMIC DNA]</scope>
    <source>
        <strain evidence="2 3">SI85-9A1</strain>
    </source>
</reference>
<proteinExistence type="predicted"/>
<evidence type="ECO:0000313" key="2">
    <source>
        <dbReference type="EMBL" id="EAS48665.1"/>
    </source>
</evidence>
<keyword evidence="3" id="KW-1185">Reference proteome</keyword>
<evidence type="ECO:0000256" key="1">
    <source>
        <dbReference type="SAM" id="SignalP"/>
    </source>
</evidence>
<dbReference type="HOGENOM" id="CLU_1530741_0_0_5"/>
<feature type="signal peptide" evidence="1">
    <location>
        <begin position="1"/>
        <end position="33"/>
    </location>
</feature>
<gene>
    <name evidence="2" type="ORF">SI859A1_01149</name>
</gene>
<organism evidence="2 3">
    <name type="scientific">Aurantimonas manganoxydans (strain ATCC BAA-1229 / DSM 21871 / SI85-9A1)</name>
    <dbReference type="NCBI Taxonomy" id="287752"/>
    <lineage>
        <taxon>Bacteria</taxon>
        <taxon>Pseudomonadati</taxon>
        <taxon>Pseudomonadota</taxon>
        <taxon>Alphaproteobacteria</taxon>
        <taxon>Hyphomicrobiales</taxon>
        <taxon>Aurantimonadaceae</taxon>
        <taxon>Aurantimonas</taxon>
    </lineage>
</organism>
<comment type="caution">
    <text evidence="2">The sequence shown here is derived from an EMBL/GenBank/DDBJ whole genome shotgun (WGS) entry which is preliminary data.</text>
</comment>
<sequence>MRRQEGPLMSRMLNAGLALAIAAGSAIATPALADPDKAFFRQVVGQWSGPGEIVAGKYKGTKFVCDFAGSEHPKATGVALDGSCRVGLFSQPMHAEVLRSGTSYRGAFQDGAKGKGLDIVSGNVDRDRIIVGLDRKQLKGAMVARLADAETLAITVSVTVASELVPVIGMNLKRTGATRQSALTD</sequence>
<dbReference type="EMBL" id="AAPJ01000008">
    <property type="protein sequence ID" value="EAS48665.1"/>
    <property type="molecule type" value="Genomic_DNA"/>
</dbReference>
<dbReference type="BioCyc" id="AURANTIMONAS:SI859A1_01149-MONOMER"/>
<feature type="chain" id="PRO_5004197538" evidence="1">
    <location>
        <begin position="34"/>
        <end position="185"/>
    </location>
</feature>
<dbReference type="Proteomes" id="UP000000321">
    <property type="component" value="Unassembled WGS sequence"/>
</dbReference>
<protein>
    <submittedName>
        <fullName evidence="2">Uncharacterized protein</fullName>
    </submittedName>
</protein>
<dbReference type="AlphaFoldDB" id="Q1YEC6"/>
<name>Q1YEC6_AURMS</name>
<keyword evidence="1" id="KW-0732">Signal</keyword>